<dbReference type="Gene3D" id="1.25.40.590">
    <property type="entry name" value="Type IV / VI secretion system, DotU"/>
    <property type="match status" value="1"/>
</dbReference>
<dbReference type="OrthoDB" id="345640at2"/>
<evidence type="ECO:0000313" key="4">
    <source>
        <dbReference type="Proteomes" id="UP000325755"/>
    </source>
</evidence>
<dbReference type="InParanoid" id="A0A5Q0BID1"/>
<dbReference type="EMBL" id="CP044205">
    <property type="protein sequence ID" value="QFY41586.1"/>
    <property type="molecule type" value="Genomic_DNA"/>
</dbReference>
<reference evidence="3 4" key="1">
    <citation type="submission" date="2019-09" db="EMBL/GenBank/DDBJ databases">
        <title>Ecophysiology of the spiral-shaped methanotroph Methylospira mobilis as revealed by the complete genome sequence.</title>
        <authorList>
            <person name="Oshkin I.Y."/>
            <person name="Dedysh S.N."/>
            <person name="Miroshnikov K."/>
            <person name="Danilova O.V."/>
            <person name="Hakobyan A."/>
            <person name="Liesack W."/>
        </authorList>
    </citation>
    <scope>NUCLEOTIDE SEQUENCE [LARGE SCALE GENOMIC DNA]</scope>
    <source>
        <strain evidence="3 4">Shm1</strain>
    </source>
</reference>
<accession>A0A5Q0BID1</accession>
<evidence type="ECO:0000259" key="2">
    <source>
        <dbReference type="Pfam" id="PF09850"/>
    </source>
</evidence>
<dbReference type="InterPro" id="IPR038522">
    <property type="entry name" value="T4/T6SS_DotU_sf"/>
</dbReference>
<gene>
    <name evidence="3" type="ORF">F6R98_02220</name>
</gene>
<keyword evidence="4" id="KW-1185">Reference proteome</keyword>
<keyword evidence="1" id="KW-1133">Transmembrane helix</keyword>
<keyword evidence="1" id="KW-0472">Membrane</keyword>
<dbReference type="AlphaFoldDB" id="A0A5Q0BID1"/>
<dbReference type="KEGG" id="mmob:F6R98_02220"/>
<protein>
    <submittedName>
        <fullName evidence="3">DotU family type IV/VI secretion system protein</fullName>
    </submittedName>
</protein>
<proteinExistence type="predicted"/>
<name>A0A5Q0BID1_9GAMM</name>
<feature type="domain" description="Type IV / VI secretion system DotU" evidence="2">
    <location>
        <begin position="3"/>
        <end position="213"/>
    </location>
</feature>
<organism evidence="3 4">
    <name type="scientific">Candidatus Methylospira mobilis</name>
    <dbReference type="NCBI Taxonomy" id="1808979"/>
    <lineage>
        <taxon>Bacteria</taxon>
        <taxon>Pseudomonadati</taxon>
        <taxon>Pseudomonadota</taxon>
        <taxon>Gammaproteobacteria</taxon>
        <taxon>Methylococcales</taxon>
        <taxon>Methylococcaceae</taxon>
        <taxon>Candidatus Methylospira</taxon>
    </lineage>
</organism>
<keyword evidence="1" id="KW-0812">Transmembrane</keyword>
<sequence>MRLVDYFTPVMARVAAFIQYPDAGVDAFDAEISVALDAAQLKAQAQGIPTLECKNALFAVCAWIDETLMRARLQGFELWPSRMFQQRYFNTTRAGIQFFERLDNLSSRDLDLREVFLICLTLGFQGKYALKGMEAERDALIRQQVNNYIEVSGTSIDLSKGLLFPAAYISDRSTLSKRKGWLYRIRAGNVPLWVYWVPLIFIIIVLVYLAFSFSLDQAINSLNHPFTG</sequence>
<evidence type="ECO:0000313" key="3">
    <source>
        <dbReference type="EMBL" id="QFY41586.1"/>
    </source>
</evidence>
<dbReference type="PANTHER" id="PTHR38033:SF1">
    <property type="entry name" value="DOTU FAMILY TYPE IV_VI SECRETION SYSTEM PROTEIN"/>
    <property type="match status" value="1"/>
</dbReference>
<dbReference type="InterPro" id="IPR017732">
    <property type="entry name" value="T4/T6SS_DotU"/>
</dbReference>
<evidence type="ECO:0000256" key="1">
    <source>
        <dbReference type="SAM" id="Phobius"/>
    </source>
</evidence>
<dbReference type="NCBIfam" id="TIGR03349">
    <property type="entry name" value="IV_VI_DotU"/>
    <property type="match status" value="1"/>
</dbReference>
<dbReference type="Proteomes" id="UP000325755">
    <property type="component" value="Chromosome"/>
</dbReference>
<dbReference type="RefSeq" id="WP_153247569.1">
    <property type="nucleotide sequence ID" value="NZ_CP044205.1"/>
</dbReference>
<dbReference type="Pfam" id="PF09850">
    <property type="entry name" value="DotU"/>
    <property type="match status" value="1"/>
</dbReference>
<feature type="transmembrane region" description="Helical" evidence="1">
    <location>
        <begin position="192"/>
        <end position="211"/>
    </location>
</feature>
<dbReference type="PANTHER" id="PTHR38033">
    <property type="entry name" value="MEMBRANE PROTEIN-RELATED"/>
    <property type="match status" value="1"/>
</dbReference>